<dbReference type="Gene3D" id="3.90.550.10">
    <property type="entry name" value="Spore Coat Polysaccharide Biosynthesis Protein SpsA, Chain A"/>
    <property type="match status" value="1"/>
</dbReference>
<dbReference type="Pfam" id="PF09837">
    <property type="entry name" value="DUF2064"/>
    <property type="match status" value="1"/>
</dbReference>
<dbReference type="InterPro" id="IPR018641">
    <property type="entry name" value="Trfase_1_rSAM/seldom-assoc"/>
</dbReference>
<protein>
    <recommendedName>
        <fullName evidence="3">DUF2064 domain-containing protein</fullName>
    </recommendedName>
</protein>
<evidence type="ECO:0008006" key="3">
    <source>
        <dbReference type="Google" id="ProtNLM"/>
    </source>
</evidence>
<proteinExistence type="predicted"/>
<dbReference type="SUPFAM" id="SSF53448">
    <property type="entry name" value="Nucleotide-diphospho-sugar transferases"/>
    <property type="match status" value="1"/>
</dbReference>
<comment type="caution">
    <text evidence="1">The sequence shown here is derived from an EMBL/GenBank/DDBJ whole genome shotgun (WGS) entry which is preliminary data.</text>
</comment>
<gene>
    <name evidence="1" type="ORF">GCM10007384_33060</name>
</gene>
<dbReference type="PANTHER" id="PTHR36529:SF1">
    <property type="entry name" value="GLYCOSYLTRANSFERASE"/>
    <property type="match status" value="1"/>
</dbReference>
<organism evidence="1 2">
    <name type="scientific">Aquimarina muelleri</name>
    <dbReference type="NCBI Taxonomy" id="279356"/>
    <lineage>
        <taxon>Bacteria</taxon>
        <taxon>Pseudomonadati</taxon>
        <taxon>Bacteroidota</taxon>
        <taxon>Flavobacteriia</taxon>
        <taxon>Flavobacteriales</taxon>
        <taxon>Flavobacteriaceae</taxon>
        <taxon>Aquimarina</taxon>
    </lineage>
</organism>
<dbReference type="Proteomes" id="UP000601108">
    <property type="component" value="Unassembled WGS sequence"/>
</dbReference>
<keyword evidence="2" id="KW-1185">Reference proteome</keyword>
<dbReference type="PANTHER" id="PTHR36529">
    <property type="entry name" value="SLL1095 PROTEIN"/>
    <property type="match status" value="1"/>
</dbReference>
<dbReference type="AlphaFoldDB" id="A0A918JXC5"/>
<dbReference type="InterPro" id="IPR029044">
    <property type="entry name" value="Nucleotide-diphossugar_trans"/>
</dbReference>
<accession>A0A918JXC5</accession>
<evidence type="ECO:0000313" key="1">
    <source>
        <dbReference type="EMBL" id="GGX29272.1"/>
    </source>
</evidence>
<sequence>MFYKQKEIAILVFANSSKEELKHKRIANGEQLFNYFNSQTIDKVRKTGLPFTIYSEKEQHGNTFGERFTNAIEDLFNKGYQKIITIGNDSPNLKASHLIDACNKLLENDVVIGPSTDGGIYLMGLHKQNFEKQTFLKLPWQTKKLARTIISTTSSKGQKIEVQQKLRDIDGFQDLKYFFYNTKNLSQTLKSILIRLLTSFSKKINYKNIFISIYIFKTTFNKGSPDLI</sequence>
<evidence type="ECO:0000313" key="2">
    <source>
        <dbReference type="Proteomes" id="UP000601108"/>
    </source>
</evidence>
<reference evidence="1 2" key="1">
    <citation type="journal article" date="2014" name="Int. J. Syst. Evol. Microbiol.">
        <title>Complete genome sequence of Corynebacterium casei LMG S-19264T (=DSM 44701T), isolated from a smear-ripened cheese.</title>
        <authorList>
            <consortium name="US DOE Joint Genome Institute (JGI-PGF)"/>
            <person name="Walter F."/>
            <person name="Albersmeier A."/>
            <person name="Kalinowski J."/>
            <person name="Ruckert C."/>
        </authorList>
    </citation>
    <scope>NUCLEOTIDE SEQUENCE [LARGE SCALE GENOMIC DNA]</scope>
    <source>
        <strain evidence="1 2">KCTC 12285</strain>
    </source>
</reference>
<name>A0A918JXC5_9FLAO</name>
<dbReference type="EMBL" id="BMWS01000027">
    <property type="protein sequence ID" value="GGX29272.1"/>
    <property type="molecule type" value="Genomic_DNA"/>
</dbReference>
<dbReference type="RefSeq" id="WP_035088151.1">
    <property type="nucleotide sequence ID" value="NZ_BMWS01000027.1"/>
</dbReference>